<dbReference type="EMBL" id="BLXT01008476">
    <property type="protein sequence ID" value="GFO49372.1"/>
    <property type="molecule type" value="Genomic_DNA"/>
</dbReference>
<organism evidence="2 3">
    <name type="scientific">Plakobranchus ocellatus</name>
    <dbReference type="NCBI Taxonomy" id="259542"/>
    <lineage>
        <taxon>Eukaryota</taxon>
        <taxon>Metazoa</taxon>
        <taxon>Spiralia</taxon>
        <taxon>Lophotrochozoa</taxon>
        <taxon>Mollusca</taxon>
        <taxon>Gastropoda</taxon>
        <taxon>Heterobranchia</taxon>
        <taxon>Euthyneura</taxon>
        <taxon>Panpulmonata</taxon>
        <taxon>Sacoglossa</taxon>
        <taxon>Placobranchoidea</taxon>
        <taxon>Plakobranchidae</taxon>
        <taxon>Plakobranchus</taxon>
    </lineage>
</organism>
<proteinExistence type="predicted"/>
<evidence type="ECO:0000256" key="1">
    <source>
        <dbReference type="SAM" id="MobiDB-lite"/>
    </source>
</evidence>
<comment type="caution">
    <text evidence="2">The sequence shown here is derived from an EMBL/GenBank/DDBJ whole genome shotgun (WGS) entry which is preliminary data.</text>
</comment>
<gene>
    <name evidence="2" type="ORF">PoB_007587700</name>
</gene>
<dbReference type="Proteomes" id="UP000735302">
    <property type="component" value="Unassembled WGS sequence"/>
</dbReference>
<accession>A0AAV4DZA7</accession>
<sequence>MSSWKLQLQAVFVHIDKSKARPIWLSVSDNSTSPKSLKSVHTPDNLSNWRHANSTELLTHAGGFGDAVDSESALRAAGITRSQVRAPSPVPWPDGGPEK</sequence>
<name>A0AAV4DZA7_9GAST</name>
<feature type="region of interest" description="Disordered" evidence="1">
    <location>
        <begin position="80"/>
        <end position="99"/>
    </location>
</feature>
<feature type="compositionally biased region" description="Pro residues" evidence="1">
    <location>
        <begin position="88"/>
        <end position="99"/>
    </location>
</feature>
<dbReference type="AlphaFoldDB" id="A0AAV4DZA7"/>
<protein>
    <submittedName>
        <fullName evidence="2">Uncharacterized protein</fullName>
    </submittedName>
</protein>
<evidence type="ECO:0000313" key="2">
    <source>
        <dbReference type="EMBL" id="GFO49372.1"/>
    </source>
</evidence>
<reference evidence="2 3" key="1">
    <citation type="journal article" date="2021" name="Elife">
        <title>Chloroplast acquisition without the gene transfer in kleptoplastic sea slugs, Plakobranchus ocellatus.</title>
        <authorList>
            <person name="Maeda T."/>
            <person name="Takahashi S."/>
            <person name="Yoshida T."/>
            <person name="Shimamura S."/>
            <person name="Takaki Y."/>
            <person name="Nagai Y."/>
            <person name="Toyoda A."/>
            <person name="Suzuki Y."/>
            <person name="Arimoto A."/>
            <person name="Ishii H."/>
            <person name="Satoh N."/>
            <person name="Nishiyama T."/>
            <person name="Hasebe M."/>
            <person name="Maruyama T."/>
            <person name="Minagawa J."/>
            <person name="Obokata J."/>
            <person name="Shigenobu S."/>
        </authorList>
    </citation>
    <scope>NUCLEOTIDE SEQUENCE [LARGE SCALE GENOMIC DNA]</scope>
</reference>
<evidence type="ECO:0000313" key="3">
    <source>
        <dbReference type="Proteomes" id="UP000735302"/>
    </source>
</evidence>
<keyword evidence="3" id="KW-1185">Reference proteome</keyword>